<dbReference type="EMBL" id="UYWY01006059">
    <property type="protein sequence ID" value="VDM29749.1"/>
    <property type="molecule type" value="Genomic_DNA"/>
</dbReference>
<feature type="transmembrane region" description="Helical" evidence="1">
    <location>
        <begin position="65"/>
        <end position="86"/>
    </location>
</feature>
<sequence>MSSCVRHEIEQEGGKTWQRRARSRAKWRRIVTVIQSVCVCICNICIYQPYKYTIDTHAYAVHPDIHIPAVFLHLSLVFSQVFHAFFQITADFFRQNIHTLNNSFIFFMGDHGFRFGEFRGTPVGAMEDNNPMLEVIYIITLVR</sequence>
<reference evidence="4" key="1">
    <citation type="submission" date="2016-06" db="UniProtKB">
        <authorList>
            <consortium name="WormBaseParasite"/>
        </authorList>
    </citation>
    <scope>IDENTIFICATION</scope>
</reference>
<proteinExistence type="predicted"/>
<dbReference type="AlphaFoldDB" id="A0A183U6B2"/>
<accession>A0A183U6B2</accession>
<feature type="transmembrane region" description="Helical" evidence="1">
    <location>
        <begin position="30"/>
        <end position="50"/>
    </location>
</feature>
<evidence type="ECO:0000313" key="3">
    <source>
        <dbReference type="Proteomes" id="UP000050794"/>
    </source>
</evidence>
<dbReference type="Proteomes" id="UP000050794">
    <property type="component" value="Unassembled WGS sequence"/>
</dbReference>
<keyword evidence="1" id="KW-0812">Transmembrane</keyword>
<dbReference type="Pfam" id="PF02995">
    <property type="entry name" value="DUF229"/>
    <property type="match status" value="1"/>
</dbReference>
<evidence type="ECO:0000313" key="2">
    <source>
        <dbReference type="EMBL" id="VDM29749.1"/>
    </source>
</evidence>
<evidence type="ECO:0000256" key="1">
    <source>
        <dbReference type="SAM" id="Phobius"/>
    </source>
</evidence>
<keyword evidence="1" id="KW-0472">Membrane</keyword>
<keyword evidence="3" id="KW-1185">Reference proteome</keyword>
<evidence type="ECO:0000313" key="4">
    <source>
        <dbReference type="WBParaSite" id="TCNE_0000403201-mRNA-1"/>
    </source>
</evidence>
<protein>
    <submittedName>
        <fullName evidence="4">Sulfatase domain-containing protein</fullName>
    </submittedName>
</protein>
<dbReference type="WBParaSite" id="TCNE_0000403201-mRNA-1">
    <property type="protein sequence ID" value="TCNE_0000403201-mRNA-1"/>
    <property type="gene ID" value="TCNE_0000403201"/>
</dbReference>
<keyword evidence="1" id="KW-1133">Transmembrane helix</keyword>
<name>A0A183U6B2_TOXCA</name>
<gene>
    <name evidence="2" type="ORF">TCNE_LOCUS4032</name>
</gene>
<reference evidence="2 3" key="2">
    <citation type="submission" date="2018-11" db="EMBL/GenBank/DDBJ databases">
        <authorList>
            <consortium name="Pathogen Informatics"/>
        </authorList>
    </citation>
    <scope>NUCLEOTIDE SEQUENCE [LARGE SCALE GENOMIC DNA]</scope>
</reference>
<organism evidence="3 4">
    <name type="scientific">Toxocara canis</name>
    <name type="common">Canine roundworm</name>
    <dbReference type="NCBI Taxonomy" id="6265"/>
    <lineage>
        <taxon>Eukaryota</taxon>
        <taxon>Metazoa</taxon>
        <taxon>Ecdysozoa</taxon>
        <taxon>Nematoda</taxon>
        <taxon>Chromadorea</taxon>
        <taxon>Rhabditida</taxon>
        <taxon>Spirurina</taxon>
        <taxon>Ascaridomorpha</taxon>
        <taxon>Ascaridoidea</taxon>
        <taxon>Toxocaridae</taxon>
        <taxon>Toxocara</taxon>
    </lineage>
</organism>
<dbReference type="InterPro" id="IPR004245">
    <property type="entry name" value="DUF229"/>
</dbReference>